<keyword evidence="2" id="KW-1185">Reference proteome</keyword>
<dbReference type="InterPro" id="IPR052418">
    <property type="entry name" value="Apolipoprotein_B"/>
</dbReference>
<name>A0A4Z2BWK9_9TELE</name>
<comment type="caution">
    <text evidence="1">The sequence shown here is derived from an EMBL/GenBank/DDBJ whole genome shotgun (WGS) entry which is preliminary data.</text>
</comment>
<dbReference type="GO" id="GO:0042627">
    <property type="term" value="C:chylomicron"/>
    <property type="evidence" value="ECO:0007669"/>
    <property type="project" value="UniProtKB-KW"/>
</dbReference>
<dbReference type="GO" id="GO:0006869">
    <property type="term" value="P:lipid transport"/>
    <property type="evidence" value="ECO:0007669"/>
    <property type="project" value="UniProtKB-KW"/>
</dbReference>
<reference evidence="1 2" key="1">
    <citation type="submission" date="2019-04" db="EMBL/GenBank/DDBJ databases">
        <title>The sequence and de novo assembly of Takifugu bimaculatus genome using PacBio and Hi-C technologies.</title>
        <authorList>
            <person name="Xu P."/>
            <person name="Liu B."/>
            <person name="Zhou Z."/>
        </authorList>
    </citation>
    <scope>NUCLEOTIDE SEQUENCE [LARGE SCALE GENOMIC DNA]</scope>
    <source>
        <strain evidence="1">TB-2018</strain>
        <tissue evidence="1">Muscle</tissue>
    </source>
</reference>
<accession>A0A4Z2BWK9</accession>
<dbReference type="Proteomes" id="UP000516260">
    <property type="component" value="Chromosome 18"/>
</dbReference>
<dbReference type="PANTHER" id="PTHR13769">
    <property type="entry name" value="APOLIPOPROTEIN B"/>
    <property type="match status" value="1"/>
</dbReference>
<dbReference type="GO" id="GO:0034361">
    <property type="term" value="C:very-low-density lipoprotein particle"/>
    <property type="evidence" value="ECO:0007669"/>
    <property type="project" value="UniProtKB-KW"/>
</dbReference>
<dbReference type="GO" id="GO:0005811">
    <property type="term" value="C:lipid droplet"/>
    <property type="evidence" value="ECO:0007669"/>
    <property type="project" value="UniProtKB-SubCell"/>
</dbReference>
<dbReference type="PANTHER" id="PTHR13769:SF6">
    <property type="entry name" value="APOLIPOPROTEIN B-100"/>
    <property type="match status" value="1"/>
</dbReference>
<dbReference type="GO" id="GO:0008201">
    <property type="term" value="F:heparin binding"/>
    <property type="evidence" value="ECO:0007669"/>
    <property type="project" value="UniProtKB-KW"/>
</dbReference>
<dbReference type="GO" id="GO:0034362">
    <property type="term" value="C:low-density lipoprotein particle"/>
    <property type="evidence" value="ECO:0007669"/>
    <property type="project" value="UniProtKB-KW"/>
</dbReference>
<dbReference type="AlphaFoldDB" id="A0A4Z2BWK9"/>
<evidence type="ECO:0008006" key="3">
    <source>
        <dbReference type="Google" id="ProtNLM"/>
    </source>
</evidence>
<dbReference type="GO" id="GO:0008203">
    <property type="term" value="P:cholesterol metabolic process"/>
    <property type="evidence" value="ECO:0007669"/>
    <property type="project" value="UniProtKB-KW"/>
</dbReference>
<evidence type="ECO:0000313" key="2">
    <source>
        <dbReference type="Proteomes" id="UP000516260"/>
    </source>
</evidence>
<sequence length="551" mass="62507">MLSYFMIDKIINQGRTNSGPVLKNSCSCTTSTNYLRGSSSVFLTTYRPLKVVGVEIEVPQPCKFIMKTRDCSLSEMSSTRPDRKPVFVKSSSSEDFFFAMNRGDGISSVVVQNLTFQSSKRISNRVFDNNTFEVRLKSDLSSGIRKLLPNVEDHRRRLQHLMDLVLDRQVTMTDMKYRHIISKGIEAANIWLEKLTRRLPVLANLRRRRSLSDLTLPALPEHLFLNWDSFFRYQFNHDEMTILFLIPFGGQKSEDLNVLTSLAIPLHGLYVPDIKYQLPSFTIPPSLYLTLPLFGSAEAHTKIECNLYHWQTSFFLGNKTIDVPTYVAEFKTVGQSPVKALSYTFEGSGQMSGRADHQSHYQLDASFSHSLLDASVSFTEMLRVEIEVPQPCKFIMKTRDCSLSKMSSTRPDRKPVFVKSSSSEDFFFAMNRGDGISSVVVQNLTFQSSKRISNRVFGDDSTEAKISVKHSRKSVVAEVLIPHYNVEAGLKITVTDCDSKENKMLGTTIDVTNSNVPLMTLRAQTRFDKGAMLQLQMDLPPWSRMPLSRLP</sequence>
<dbReference type="GO" id="GO:0005737">
    <property type="term" value="C:cytoplasm"/>
    <property type="evidence" value="ECO:0007669"/>
    <property type="project" value="UniProtKB-SubCell"/>
</dbReference>
<protein>
    <recommendedName>
        <fullName evidence="3">Vitellinogen open beta-sheet domain-containing protein</fullName>
    </recommendedName>
</protein>
<organism evidence="1 2">
    <name type="scientific">Takifugu bimaculatus</name>
    <dbReference type="NCBI Taxonomy" id="433685"/>
    <lineage>
        <taxon>Eukaryota</taxon>
        <taxon>Metazoa</taxon>
        <taxon>Chordata</taxon>
        <taxon>Craniata</taxon>
        <taxon>Vertebrata</taxon>
        <taxon>Euteleostomi</taxon>
        <taxon>Actinopterygii</taxon>
        <taxon>Neopterygii</taxon>
        <taxon>Teleostei</taxon>
        <taxon>Neoteleostei</taxon>
        <taxon>Acanthomorphata</taxon>
        <taxon>Eupercaria</taxon>
        <taxon>Tetraodontiformes</taxon>
        <taxon>Tetradontoidea</taxon>
        <taxon>Tetraodontidae</taxon>
        <taxon>Takifugu</taxon>
    </lineage>
</organism>
<dbReference type="EMBL" id="SWLE01000010">
    <property type="protein sequence ID" value="TNM95956.1"/>
    <property type="molecule type" value="Genomic_DNA"/>
</dbReference>
<gene>
    <name evidence="1" type="ORF">fugu_017039</name>
</gene>
<evidence type="ECO:0000313" key="1">
    <source>
        <dbReference type="EMBL" id="TNM95956.1"/>
    </source>
</evidence>
<proteinExistence type="predicted"/>